<protein>
    <submittedName>
        <fullName evidence="2">TagK domain-containing protein</fullName>
    </submittedName>
</protein>
<organism evidence="2 3">
    <name type="scientific">Variovorax paradoxus</name>
    <dbReference type="NCBI Taxonomy" id="34073"/>
    <lineage>
        <taxon>Bacteria</taxon>
        <taxon>Pseudomonadati</taxon>
        <taxon>Pseudomonadota</taxon>
        <taxon>Betaproteobacteria</taxon>
        <taxon>Burkholderiales</taxon>
        <taxon>Comamonadaceae</taxon>
        <taxon>Variovorax</taxon>
    </lineage>
</organism>
<dbReference type="Proteomes" id="UP000326780">
    <property type="component" value="Chromosome"/>
</dbReference>
<reference evidence="2 3" key="1">
    <citation type="submission" date="2019-10" db="EMBL/GenBank/DDBJ databases">
        <title>Complete genome sequence of Variovorax paradoxus 5C-2.</title>
        <authorList>
            <person name="Gogoleva N.E."/>
            <person name="Balkin A.S."/>
        </authorList>
    </citation>
    <scope>NUCLEOTIDE SEQUENCE [LARGE SCALE GENOMIC DNA]</scope>
    <source>
        <strain evidence="2 3">5C-2</strain>
    </source>
</reference>
<dbReference type="EMBL" id="CP045644">
    <property type="protein sequence ID" value="QFZ85857.1"/>
    <property type="molecule type" value="Genomic_DNA"/>
</dbReference>
<accession>A0A5Q0MAE3</accession>
<gene>
    <name evidence="2" type="ORF">GFK26_25345</name>
</gene>
<feature type="region of interest" description="Disordered" evidence="1">
    <location>
        <begin position="392"/>
        <end position="429"/>
    </location>
</feature>
<evidence type="ECO:0000313" key="3">
    <source>
        <dbReference type="Proteomes" id="UP000326780"/>
    </source>
</evidence>
<evidence type="ECO:0000256" key="1">
    <source>
        <dbReference type="SAM" id="MobiDB-lite"/>
    </source>
</evidence>
<dbReference type="InterPro" id="IPR047914">
    <property type="entry name" value="TagK-like_C"/>
</dbReference>
<name>A0A5Q0MAE3_VARPD</name>
<sequence length="429" mass="45572">MGGATLAGRSRCGIAGRSLPAMDRLAKPPAGASSGDGVLAAGRPGPIHWCGQPAANAVGGRAMSRTETQRNGSRLRLKLTHGNGEARSGALSIPPSGAGMADALQLCGERQSEAQWRAANLCRIAWSDSAGEWRLTNSSQTLMCVREGERVLAGASVPITPGDTLELGLLRFIVEQDLPADPTWPRVPTPERRWVADVEPRGLSPTPAVEASPFDLRALAFDDRSAGDGSAQESHVDVLVNPFGILDIAGAQPSPVADVLAGLLGEAPVAVQARPAARLASPPTRGDGRPASLLEELHEEFVRVVRDPAQLAGRVDWEGLLASGNEAAPTLDELRKQAEPYPLLRDILLPREGIDRIIEDFEPLMRSGLLDPEVPEDVLGLFAPELARDSRAPLPSLTRQEHHDLSPDSHIRLGTAQQRDAGSEGEERS</sequence>
<proteinExistence type="predicted"/>
<evidence type="ECO:0000313" key="2">
    <source>
        <dbReference type="EMBL" id="QFZ85857.1"/>
    </source>
</evidence>
<dbReference type="NCBIfam" id="NF033419">
    <property type="entry name" value="T6SS_TagK_dom"/>
    <property type="match status" value="1"/>
</dbReference>
<feature type="compositionally biased region" description="Basic and acidic residues" evidence="1">
    <location>
        <begin position="399"/>
        <end position="411"/>
    </location>
</feature>
<dbReference type="AlphaFoldDB" id="A0A5Q0MAE3"/>